<feature type="domain" description="Bacterial alpha-L-rhamnosidase N-terminal" evidence="5">
    <location>
        <begin position="189"/>
        <end position="359"/>
    </location>
</feature>
<dbReference type="InterPro" id="IPR035396">
    <property type="entry name" value="Bac_rhamnosid6H"/>
</dbReference>
<dbReference type="InterPro" id="IPR008902">
    <property type="entry name" value="Rhamnosid_concanavalin"/>
</dbReference>
<dbReference type="Gene3D" id="2.60.420.10">
    <property type="entry name" value="Maltose phosphorylase, domain 3"/>
    <property type="match status" value="1"/>
</dbReference>
<evidence type="ECO:0000256" key="2">
    <source>
        <dbReference type="ARBA" id="ARBA00012652"/>
    </source>
</evidence>
<dbReference type="InterPro" id="IPR016007">
    <property type="entry name" value="Alpha_rhamnosid"/>
</dbReference>
<organism evidence="8 9">
    <name type="scientific">Bacteroides cellulosilyticus</name>
    <dbReference type="NCBI Taxonomy" id="246787"/>
    <lineage>
        <taxon>Bacteria</taxon>
        <taxon>Pseudomonadati</taxon>
        <taxon>Bacteroidota</taxon>
        <taxon>Bacteroidia</taxon>
        <taxon>Bacteroidales</taxon>
        <taxon>Bacteroidaceae</taxon>
        <taxon>Bacteroides</taxon>
    </lineage>
</organism>
<feature type="domain" description="Alpha-L-rhamnosidase C-terminal" evidence="7">
    <location>
        <begin position="823"/>
        <end position="893"/>
    </location>
</feature>
<dbReference type="Pfam" id="PF17390">
    <property type="entry name" value="Bac_rhamnosid_C"/>
    <property type="match status" value="1"/>
</dbReference>
<evidence type="ECO:0000256" key="3">
    <source>
        <dbReference type="ARBA" id="ARBA00022801"/>
    </source>
</evidence>
<comment type="catalytic activity">
    <reaction evidence="1">
        <text>Hydrolysis of terminal non-reducing alpha-L-rhamnose residues in alpha-L-rhamnosides.</text>
        <dbReference type="EC" id="3.2.1.40"/>
    </reaction>
</comment>
<dbReference type="Gene3D" id="2.60.40.10">
    <property type="entry name" value="Immunoglobulins"/>
    <property type="match status" value="1"/>
</dbReference>
<evidence type="ECO:0000259" key="5">
    <source>
        <dbReference type="Pfam" id="PF08531"/>
    </source>
</evidence>
<dbReference type="Pfam" id="PF05592">
    <property type="entry name" value="Bac_rhamnosid"/>
    <property type="match status" value="1"/>
</dbReference>
<evidence type="ECO:0000313" key="8">
    <source>
        <dbReference type="EMBL" id="ALJ59523.1"/>
    </source>
</evidence>
<dbReference type="GO" id="GO:0030596">
    <property type="term" value="F:alpha-L-rhamnosidase activity"/>
    <property type="evidence" value="ECO:0007669"/>
    <property type="project" value="UniProtKB-EC"/>
</dbReference>
<dbReference type="EMBL" id="CP012801">
    <property type="protein sequence ID" value="ALJ59523.1"/>
    <property type="molecule type" value="Genomic_DNA"/>
</dbReference>
<dbReference type="SUPFAM" id="SSF48208">
    <property type="entry name" value="Six-hairpin glycosidases"/>
    <property type="match status" value="1"/>
</dbReference>
<evidence type="ECO:0000259" key="7">
    <source>
        <dbReference type="Pfam" id="PF17390"/>
    </source>
</evidence>
<evidence type="ECO:0000259" key="6">
    <source>
        <dbReference type="Pfam" id="PF17389"/>
    </source>
</evidence>
<dbReference type="Pfam" id="PF25788">
    <property type="entry name" value="Ig_Rha78A_N"/>
    <property type="match status" value="1"/>
</dbReference>
<dbReference type="EC" id="3.2.1.40" evidence="2"/>
<dbReference type="Pfam" id="PF17389">
    <property type="entry name" value="Bac_rhamnosid6H"/>
    <property type="match status" value="1"/>
</dbReference>
<protein>
    <recommendedName>
        <fullName evidence="2">alpha-L-rhamnosidase</fullName>
        <ecNumber evidence="2">3.2.1.40</ecNumber>
    </recommendedName>
</protein>
<dbReference type="InterPro" id="IPR008928">
    <property type="entry name" value="6-hairpin_glycosidase_sf"/>
</dbReference>
<feature type="domain" description="Alpha-L-rhamnosidase concanavalin-like" evidence="4">
    <location>
        <begin position="369"/>
        <end position="453"/>
    </location>
</feature>
<dbReference type="Pfam" id="PF08531">
    <property type="entry name" value="Bac_rhamnosid_N"/>
    <property type="match status" value="1"/>
</dbReference>
<dbReference type="PATRIC" id="fig|246787.4.peg.2344"/>
<feature type="domain" description="Alpha-L-rhamnosidase six-hairpin glycosidase" evidence="6">
    <location>
        <begin position="481"/>
        <end position="814"/>
    </location>
</feature>
<dbReference type="InterPro" id="IPR013737">
    <property type="entry name" value="Bac_rhamnosid_N"/>
</dbReference>
<dbReference type="Proteomes" id="UP000061809">
    <property type="component" value="Chromosome"/>
</dbReference>
<keyword evidence="3" id="KW-0378">Hydrolase</keyword>
<reference evidence="8 9" key="1">
    <citation type="journal article" date="2015" name="Science">
        <title>Genetic determinants of in vivo fitness and diet responsiveness in multiple human gut Bacteroides.</title>
        <authorList>
            <person name="Wu M."/>
            <person name="McNulty N.P."/>
            <person name="Rodionov D.A."/>
            <person name="Khoroshkin M.S."/>
            <person name="Griffin N.W."/>
            <person name="Cheng J."/>
            <person name="Latreille P."/>
            <person name="Kerstetter R.A."/>
            <person name="Terrapon N."/>
            <person name="Henrissat B."/>
            <person name="Osterman A.L."/>
            <person name="Gordon J.I."/>
        </authorList>
    </citation>
    <scope>NUCLEOTIDE SEQUENCE [LARGE SCALE GENOMIC DNA]</scope>
    <source>
        <strain evidence="8 9">WH2</strain>
    </source>
</reference>
<evidence type="ECO:0000256" key="1">
    <source>
        <dbReference type="ARBA" id="ARBA00001445"/>
    </source>
</evidence>
<evidence type="ECO:0000259" key="4">
    <source>
        <dbReference type="Pfam" id="PF05592"/>
    </source>
</evidence>
<accession>A0A0N7IF88</accession>
<dbReference type="InterPro" id="IPR012341">
    <property type="entry name" value="6hp_glycosidase-like_sf"/>
</dbReference>
<name>A0A0N7IF88_9BACE</name>
<gene>
    <name evidence="8" type="ORF">BcellWH2_02283</name>
</gene>
<sequence>MNILKVFGWITLFLFAGSLQAKKIEIIDIRCENQECPMGVQTLKPTFSWKLLGDARNLTQVGYRILVSDNEDLLKKDIGNIWDSGRCNSEISINILFGGKKLLSTARYYWKVQVWDNQGVQSKWSEIKSFQMGLMKQEDWAPARWIAMESVSPKDVVYPGFQLAGNKVDYLEKEARMPQFRKPFQVETKKIQSATVFISGLGHFELSLNGKKVGDHFLDPGWSKYDKSSLYVTFDVTDQLLSGENVLGVRLGNGFLHVPRDSTRYRKLISTFSFPKMICKVHITYADGTTNDINSDHSWKVTQSPITFSSIYGGEDYDATLEQRGWDTSDFNDISWINATEILAVGNLSSQISMPLKVKKQLRSISVRETHPGIYIYDFGQNASAIIALKVKGKFGAKVVMKPAEYLTKDGLANQNNSGTPYWFSYTLSGNGTENWSPSFSYYGFRYVQVEGAVPIGVKNPQGLPVIEDLSLLHVSNTSEEVGQFACSSSVFNNIYSLIDWSVKSNMSHVLTDCPHREKLGWLEVAHLMSSSIAYCYDIKQMYTKIVNDMKDSQLENGLIPNTAPEYASFPHDFRDSPEWGSAGVILPWFLYRWYGDLSVLEENYHLMVSYVDYLTSRCKYHILYHGLGDWYDLGPNHPGYSQLTTRGLTPTALYYYNLNILAETSKLLNKELEYHKYTELATKVKIAFNAKFFNVEKGYYDRGSQTANAIALYMNLVNGEDRESCLKQIIADIHNRDNSITAGDIGFRYLLRVLEMEGASDVIYDMNSQSDKPGYGYQLKQGATSLTESWAALQTASHNHCMLGHLMEWFYSGIGGVRADKESVAFKKFILHPEMVGNIYWADVSFKSPYGEIKSKWEIKDTSFVYKVTVPVNTTAWVYLPGVDVELIQESGKPIKEKADIQFIRVENGRSIYEIGSGDYSFSISPY</sequence>
<dbReference type="GO" id="GO:0005975">
    <property type="term" value="P:carbohydrate metabolic process"/>
    <property type="evidence" value="ECO:0007669"/>
    <property type="project" value="InterPro"/>
</dbReference>
<dbReference type="KEGG" id="bcel:BcellWH2_02283"/>
<dbReference type="PANTHER" id="PTHR33307">
    <property type="entry name" value="ALPHA-RHAMNOSIDASE (EUROFUNG)"/>
    <property type="match status" value="1"/>
</dbReference>
<dbReference type="Gene3D" id="1.50.10.10">
    <property type="match status" value="1"/>
</dbReference>
<dbReference type="Gene3D" id="2.60.120.260">
    <property type="entry name" value="Galactose-binding domain-like"/>
    <property type="match status" value="2"/>
</dbReference>
<evidence type="ECO:0000313" key="9">
    <source>
        <dbReference type="Proteomes" id="UP000061809"/>
    </source>
</evidence>
<proteinExistence type="predicted"/>
<dbReference type="PANTHER" id="PTHR33307:SF11">
    <property type="entry name" value="ALPHA-L-RHAMNOSIDASE"/>
    <property type="match status" value="1"/>
</dbReference>
<dbReference type="RefSeq" id="WP_029426045.1">
    <property type="nucleotide sequence ID" value="NZ_CP012801.1"/>
</dbReference>
<dbReference type="PIRSF" id="PIRSF010631">
    <property type="entry name" value="A-rhamnsds"/>
    <property type="match status" value="1"/>
</dbReference>
<dbReference type="InterPro" id="IPR035398">
    <property type="entry name" value="Bac_rhamnosid_C"/>
</dbReference>
<dbReference type="InterPro" id="IPR013783">
    <property type="entry name" value="Ig-like_fold"/>
</dbReference>
<dbReference type="AlphaFoldDB" id="A0A0N7IF88"/>